<evidence type="ECO:0000256" key="1">
    <source>
        <dbReference type="ARBA" id="ARBA00006270"/>
    </source>
</evidence>
<dbReference type="PANTHER" id="PTHR47981:SF20">
    <property type="entry name" value="RAS-RELATED PROTEIN RAB-7A"/>
    <property type="match status" value="1"/>
</dbReference>
<name>A0A6A4H216_9AGAR</name>
<feature type="compositionally biased region" description="Basic residues" evidence="5">
    <location>
        <begin position="370"/>
        <end position="382"/>
    </location>
</feature>
<accession>A0A6A4H216</accession>
<dbReference type="Pfam" id="PF00071">
    <property type="entry name" value="Ras"/>
    <property type="match status" value="1"/>
</dbReference>
<feature type="compositionally biased region" description="Low complexity" evidence="5">
    <location>
        <begin position="383"/>
        <end position="395"/>
    </location>
</feature>
<proteinExistence type="inferred from homology"/>
<dbReference type="GO" id="GO:0003924">
    <property type="term" value="F:GTPase activity"/>
    <property type="evidence" value="ECO:0007669"/>
    <property type="project" value="InterPro"/>
</dbReference>
<keyword evidence="4" id="KW-0449">Lipoprotein</keyword>
<dbReference type="SMART" id="SM00175">
    <property type="entry name" value="RAB"/>
    <property type="match status" value="1"/>
</dbReference>
<dbReference type="GO" id="GO:0005770">
    <property type="term" value="C:late endosome"/>
    <property type="evidence" value="ECO:0007669"/>
    <property type="project" value="TreeGrafter"/>
</dbReference>
<feature type="compositionally biased region" description="Acidic residues" evidence="5">
    <location>
        <begin position="164"/>
        <end position="173"/>
    </location>
</feature>
<gene>
    <name evidence="6" type="ORF">BT96DRAFT_278657</name>
</gene>
<sequence>MTVTKFPRTIKLVVIGASGVGKTSIRGRYISQRFSTGYRATIGADFITKVVKVDDSEEGETVALQIWDTAGQERFSSLSSAFFRGADAAILVFDVNTRETMHALEKWWDEFKVHAPLREEDGDVGSFCVVLVGNKVDLEGDMDVVSHEEAGAFMDKLVPPELYREEDEDEDDPLAASQMTARPTTPAIAYPSSPLQSPHSSLTPHSRAQSKSVSPHRRKSRSKSTGPRPYASSSVSGLSIYHTPSSSVYDQFESARGSPELSGSYPPMSIGSLSTGNLSAVTLTPNNWGQFDPHHEDDLNDHMTRTRGTLHSVASSASATESFYSAFSTRPGGSSRERPSTPQSQSHSPLHSNLHASFQSHSHSLLRSSSHPHLHSHTHSRPHSPSLLKLPSSPLRTEPLGTSSTANNISSIKGDALAGPRLFFASAKTGEGIPDVFEYVARRVVRRWDYEYSLEREREEEEEERALNGHGNGVYDGDREYGMRLGSGGRNGKQRQKQHGVAVNGHANGNGIRVQGSNGISEMTTTMRGRAREWTSRANGMSAGMGSCCSS</sequence>
<dbReference type="GO" id="GO:0032889">
    <property type="term" value="P:regulation of vacuole fusion, non-autophagic"/>
    <property type="evidence" value="ECO:0007669"/>
    <property type="project" value="TreeGrafter"/>
</dbReference>
<dbReference type="GO" id="GO:0005525">
    <property type="term" value="F:GTP binding"/>
    <property type="evidence" value="ECO:0007669"/>
    <property type="project" value="UniProtKB-KW"/>
</dbReference>
<dbReference type="InterPro" id="IPR005225">
    <property type="entry name" value="Small_GTP-bd"/>
</dbReference>
<dbReference type="NCBIfam" id="TIGR00231">
    <property type="entry name" value="small_GTP"/>
    <property type="match status" value="1"/>
</dbReference>
<dbReference type="Gene3D" id="3.40.50.300">
    <property type="entry name" value="P-loop containing nucleotide triphosphate hydrolases"/>
    <property type="match status" value="1"/>
</dbReference>
<dbReference type="OrthoDB" id="9989112at2759"/>
<reference evidence="6" key="1">
    <citation type="journal article" date="2019" name="Environ. Microbiol.">
        <title>Fungal ecological strategies reflected in gene transcription - a case study of two litter decomposers.</title>
        <authorList>
            <person name="Barbi F."/>
            <person name="Kohler A."/>
            <person name="Barry K."/>
            <person name="Baskaran P."/>
            <person name="Daum C."/>
            <person name="Fauchery L."/>
            <person name="Ihrmark K."/>
            <person name="Kuo A."/>
            <person name="LaButti K."/>
            <person name="Lipzen A."/>
            <person name="Morin E."/>
            <person name="Grigoriev I.V."/>
            <person name="Henrissat B."/>
            <person name="Lindahl B."/>
            <person name="Martin F."/>
        </authorList>
    </citation>
    <scope>NUCLEOTIDE SEQUENCE</scope>
    <source>
        <strain evidence="6">JB14</strain>
    </source>
</reference>
<feature type="compositionally biased region" description="Polar residues" evidence="5">
    <location>
        <begin position="400"/>
        <end position="411"/>
    </location>
</feature>
<dbReference type="InterPro" id="IPR027417">
    <property type="entry name" value="P-loop_NTPase"/>
</dbReference>
<evidence type="ECO:0000256" key="4">
    <source>
        <dbReference type="ARBA" id="ARBA00023289"/>
    </source>
</evidence>
<dbReference type="PRINTS" id="PR00449">
    <property type="entry name" value="RASTRNSFRMNG"/>
</dbReference>
<dbReference type="CDD" id="cd00154">
    <property type="entry name" value="Rab"/>
    <property type="match status" value="1"/>
</dbReference>
<dbReference type="SMART" id="SM00174">
    <property type="entry name" value="RHO"/>
    <property type="match status" value="1"/>
</dbReference>
<organism evidence="6 7">
    <name type="scientific">Gymnopus androsaceus JB14</name>
    <dbReference type="NCBI Taxonomy" id="1447944"/>
    <lineage>
        <taxon>Eukaryota</taxon>
        <taxon>Fungi</taxon>
        <taxon>Dikarya</taxon>
        <taxon>Basidiomycota</taxon>
        <taxon>Agaricomycotina</taxon>
        <taxon>Agaricomycetes</taxon>
        <taxon>Agaricomycetidae</taxon>
        <taxon>Agaricales</taxon>
        <taxon>Marasmiineae</taxon>
        <taxon>Omphalotaceae</taxon>
        <taxon>Gymnopus</taxon>
    </lineage>
</organism>
<evidence type="ECO:0000313" key="6">
    <source>
        <dbReference type="EMBL" id="KAE9392222.1"/>
    </source>
</evidence>
<dbReference type="EMBL" id="ML769601">
    <property type="protein sequence ID" value="KAE9392222.1"/>
    <property type="molecule type" value="Genomic_DNA"/>
</dbReference>
<evidence type="ECO:0000256" key="2">
    <source>
        <dbReference type="ARBA" id="ARBA00022741"/>
    </source>
</evidence>
<feature type="region of interest" description="Disordered" evidence="5">
    <location>
        <begin position="163"/>
        <end position="237"/>
    </location>
</feature>
<dbReference type="GO" id="GO:0000329">
    <property type="term" value="C:fungal-type vacuole membrane"/>
    <property type="evidence" value="ECO:0007669"/>
    <property type="project" value="TreeGrafter"/>
</dbReference>
<dbReference type="SMART" id="SM00173">
    <property type="entry name" value="RAS"/>
    <property type="match status" value="1"/>
</dbReference>
<dbReference type="SUPFAM" id="SSF52540">
    <property type="entry name" value="P-loop containing nucleoside triphosphate hydrolases"/>
    <property type="match status" value="1"/>
</dbReference>
<dbReference type="AlphaFoldDB" id="A0A6A4H216"/>
<feature type="region of interest" description="Disordered" evidence="5">
    <location>
        <begin position="325"/>
        <end position="412"/>
    </location>
</feature>
<feature type="compositionally biased region" description="Polar residues" evidence="5">
    <location>
        <begin position="340"/>
        <end position="359"/>
    </location>
</feature>
<keyword evidence="4" id="KW-0636">Prenylation</keyword>
<protein>
    <submittedName>
        <fullName evidence="6">Ras-domain-containing protein</fullName>
    </submittedName>
</protein>
<dbReference type="PROSITE" id="PS51421">
    <property type="entry name" value="RAS"/>
    <property type="match status" value="1"/>
</dbReference>
<evidence type="ECO:0000313" key="7">
    <source>
        <dbReference type="Proteomes" id="UP000799118"/>
    </source>
</evidence>
<dbReference type="FunFam" id="3.40.50.300:FF:001447">
    <property type="entry name" value="Ras-related protein Rab-1B"/>
    <property type="match status" value="1"/>
</dbReference>
<dbReference type="PANTHER" id="PTHR47981">
    <property type="entry name" value="RAB FAMILY"/>
    <property type="match status" value="1"/>
</dbReference>
<feature type="compositionally biased region" description="Low complexity" evidence="5">
    <location>
        <begin position="360"/>
        <end position="369"/>
    </location>
</feature>
<keyword evidence="3" id="KW-0342">GTP-binding</keyword>
<evidence type="ECO:0000256" key="3">
    <source>
        <dbReference type="ARBA" id="ARBA00023134"/>
    </source>
</evidence>
<evidence type="ECO:0000256" key="5">
    <source>
        <dbReference type="SAM" id="MobiDB-lite"/>
    </source>
</evidence>
<keyword evidence="7" id="KW-1185">Reference proteome</keyword>
<dbReference type="InterPro" id="IPR001806">
    <property type="entry name" value="Small_GTPase"/>
</dbReference>
<feature type="compositionally biased region" description="Low complexity" evidence="5">
    <location>
        <begin position="191"/>
        <end position="206"/>
    </location>
</feature>
<dbReference type="PROSITE" id="PS51419">
    <property type="entry name" value="RAB"/>
    <property type="match status" value="1"/>
</dbReference>
<keyword evidence="2" id="KW-0547">Nucleotide-binding</keyword>
<dbReference type="Proteomes" id="UP000799118">
    <property type="component" value="Unassembled WGS sequence"/>
</dbReference>
<comment type="similarity">
    <text evidence="1">Belongs to the small GTPase superfamily. Rab family.</text>
</comment>